<name>A0A921U109_SORBI</name>
<reference evidence="2" key="1">
    <citation type="journal article" date="2019" name="BMC Genomics">
        <title>A new reference genome for Sorghum bicolor reveals high levels of sequence similarity between sweet and grain genotypes: implications for the genetics of sugar metabolism.</title>
        <authorList>
            <person name="Cooper E.A."/>
            <person name="Brenton Z.W."/>
            <person name="Flinn B.S."/>
            <person name="Jenkins J."/>
            <person name="Shu S."/>
            <person name="Flowers D."/>
            <person name="Luo F."/>
            <person name="Wang Y."/>
            <person name="Xia P."/>
            <person name="Barry K."/>
            <person name="Daum C."/>
            <person name="Lipzen A."/>
            <person name="Yoshinaga Y."/>
            <person name="Schmutz J."/>
            <person name="Saski C."/>
            <person name="Vermerris W."/>
            <person name="Kresovich S."/>
        </authorList>
    </citation>
    <scope>NUCLEOTIDE SEQUENCE</scope>
</reference>
<organism evidence="2 3">
    <name type="scientific">Sorghum bicolor</name>
    <name type="common">Sorghum</name>
    <name type="synonym">Sorghum vulgare</name>
    <dbReference type="NCBI Taxonomy" id="4558"/>
    <lineage>
        <taxon>Eukaryota</taxon>
        <taxon>Viridiplantae</taxon>
        <taxon>Streptophyta</taxon>
        <taxon>Embryophyta</taxon>
        <taxon>Tracheophyta</taxon>
        <taxon>Spermatophyta</taxon>
        <taxon>Magnoliopsida</taxon>
        <taxon>Liliopsida</taxon>
        <taxon>Poales</taxon>
        <taxon>Poaceae</taxon>
        <taxon>PACMAD clade</taxon>
        <taxon>Panicoideae</taxon>
        <taxon>Andropogonodae</taxon>
        <taxon>Andropogoneae</taxon>
        <taxon>Sorghinae</taxon>
        <taxon>Sorghum</taxon>
    </lineage>
</organism>
<evidence type="ECO:0000313" key="3">
    <source>
        <dbReference type="Proteomes" id="UP000807115"/>
    </source>
</evidence>
<feature type="region of interest" description="Disordered" evidence="1">
    <location>
        <begin position="51"/>
        <end position="96"/>
    </location>
</feature>
<proteinExistence type="predicted"/>
<comment type="caution">
    <text evidence="2">The sequence shown here is derived from an EMBL/GenBank/DDBJ whole genome shotgun (WGS) entry which is preliminary data.</text>
</comment>
<dbReference type="AlphaFoldDB" id="A0A921U109"/>
<feature type="region of interest" description="Disordered" evidence="1">
    <location>
        <begin position="125"/>
        <end position="155"/>
    </location>
</feature>
<feature type="compositionally biased region" description="Basic and acidic residues" evidence="1">
    <location>
        <begin position="85"/>
        <end position="96"/>
    </location>
</feature>
<protein>
    <submittedName>
        <fullName evidence="2">Uncharacterized protein</fullName>
    </submittedName>
</protein>
<evidence type="ECO:0000313" key="2">
    <source>
        <dbReference type="EMBL" id="KAG0514213.1"/>
    </source>
</evidence>
<sequence>MPITQRKKSFVFLLLLLNDRGTRWRRGHIWWSGGFQAHIYTPAYGVGTDSIREPSSAHSIPPHHQATTIPSSHRSHRRSTTAGQMDRRISKEDGEAVKPTRSFRYEDYSTRRVFLRSYPLQWDWSPAQDDDDDDDKDGLSHAEAAAGNRADHADGDECCGGAGSRRWKRQVVAAVTEWGEDKLLLLRRAKKRLALYLIGCHNHGHGRRALPFPSAGGSCTVAMLTSR</sequence>
<accession>A0A921U109</accession>
<evidence type="ECO:0000256" key="1">
    <source>
        <dbReference type="SAM" id="MobiDB-lite"/>
    </source>
</evidence>
<gene>
    <name evidence="2" type="ORF">BDA96_10G171200</name>
</gene>
<reference evidence="2" key="2">
    <citation type="submission" date="2020-10" db="EMBL/GenBank/DDBJ databases">
        <authorList>
            <person name="Cooper E.A."/>
            <person name="Brenton Z.W."/>
            <person name="Flinn B.S."/>
            <person name="Jenkins J."/>
            <person name="Shu S."/>
            <person name="Flowers D."/>
            <person name="Luo F."/>
            <person name="Wang Y."/>
            <person name="Xia P."/>
            <person name="Barry K."/>
            <person name="Daum C."/>
            <person name="Lipzen A."/>
            <person name="Yoshinaga Y."/>
            <person name="Schmutz J."/>
            <person name="Saski C."/>
            <person name="Vermerris W."/>
            <person name="Kresovich S."/>
        </authorList>
    </citation>
    <scope>NUCLEOTIDE SEQUENCE</scope>
</reference>
<dbReference type="EMBL" id="CM027689">
    <property type="protein sequence ID" value="KAG0514213.1"/>
    <property type="molecule type" value="Genomic_DNA"/>
</dbReference>
<dbReference type="Proteomes" id="UP000807115">
    <property type="component" value="Chromosome 10"/>
</dbReference>